<dbReference type="PANTHER" id="PTHR12922:SF7">
    <property type="entry name" value="UBIQUINONE BIOSYNTHESIS PROTEIN COQ4 HOMOLOG, MITOCHONDRIAL"/>
    <property type="match status" value="1"/>
</dbReference>
<protein>
    <recommendedName>
        <fullName evidence="3">Ubiquinone biosynthesis protein</fullName>
    </recommendedName>
</protein>
<reference evidence="2" key="1">
    <citation type="submission" date="2010-04" db="EMBL/GenBank/DDBJ databases">
        <title>Complete sequence of chromosome 3 of Burkholderia sp. CCGE1002.</title>
        <authorList>
            <consortium name="US DOE Joint Genome Institute"/>
            <person name="Lucas S."/>
            <person name="Copeland A."/>
            <person name="Lapidus A."/>
            <person name="Cheng J.-F."/>
            <person name="Bruce D."/>
            <person name="Goodwin L."/>
            <person name="Pitluck S."/>
            <person name="Chertkov O."/>
            <person name="Detter J.C."/>
            <person name="Han C."/>
            <person name="Tapia R."/>
            <person name="Land M."/>
            <person name="Hauser L."/>
            <person name="Kyrpides N."/>
            <person name="Ovchinnikova G."/>
            <person name="Martinez-Romero E."/>
            <person name="Hernandez M.A.R."/>
            <person name="Tiedje J.M."/>
            <person name="Woyke T."/>
        </authorList>
    </citation>
    <scope>NUCLEOTIDE SEQUENCE [LARGE SCALE GENOMIC DNA]</scope>
    <source>
        <strain evidence="2">CCGE1002</strain>
    </source>
</reference>
<dbReference type="EMBL" id="CP002015">
    <property type="protein sequence ID" value="ADG20534.1"/>
    <property type="molecule type" value="Genomic_DNA"/>
</dbReference>
<dbReference type="RefSeq" id="WP_013094321.1">
    <property type="nucleotide sequence ID" value="NC_014119.1"/>
</dbReference>
<name>D5WMT8_PARAM</name>
<dbReference type="STRING" id="640511.BC1002_6697"/>
<dbReference type="Proteomes" id="UP000002190">
    <property type="component" value="Chromosome 3"/>
</dbReference>
<dbReference type="HOGENOM" id="CLU_080698_1_0_4"/>
<dbReference type="eggNOG" id="COG5031">
    <property type="taxonomic scope" value="Bacteria"/>
</dbReference>
<evidence type="ECO:0008006" key="3">
    <source>
        <dbReference type="Google" id="ProtNLM"/>
    </source>
</evidence>
<dbReference type="GO" id="GO:0006744">
    <property type="term" value="P:ubiquinone biosynthetic process"/>
    <property type="evidence" value="ECO:0007669"/>
    <property type="project" value="InterPro"/>
</dbReference>
<dbReference type="PANTHER" id="PTHR12922">
    <property type="entry name" value="UBIQUINONE BIOSYNTHESIS PROTEIN"/>
    <property type="match status" value="1"/>
</dbReference>
<dbReference type="KEGG" id="bge:BC1002_6697"/>
<gene>
    <name evidence="1" type="ordered locus">BC1002_6697</name>
</gene>
<sequence>MTATLKDDAMARRHIDWPRALRAIKALRENVDDIQHAYEVMIALDGGQMETMYQRFLSEPGAGALLSEQPSLLATLADSDTLLRLPPGSFGRAYMAMMERSGYSADGLLQASRLAAGLEEILPGPDRQWFIERSGCIHDLLHVLTGYGQDWAGETSLLAFDCGLEPMRARIVGLLGTALTAPWWPNFWVHRFLRRAWLRGKRARIPLSYRWEEALERPLALVRLQLAIEPVALAHPQGILAGGQTLPWRYAAAPSNA</sequence>
<dbReference type="InterPro" id="IPR007715">
    <property type="entry name" value="Coq4"/>
</dbReference>
<evidence type="ECO:0000313" key="2">
    <source>
        <dbReference type="Proteomes" id="UP000002190"/>
    </source>
</evidence>
<evidence type="ECO:0000313" key="1">
    <source>
        <dbReference type="EMBL" id="ADG20534.1"/>
    </source>
</evidence>
<proteinExistence type="predicted"/>
<dbReference type="AlphaFoldDB" id="D5WMT8"/>
<dbReference type="GeneID" id="301097750"/>
<dbReference type="Pfam" id="PF05019">
    <property type="entry name" value="Coq4"/>
    <property type="match status" value="1"/>
</dbReference>
<organism evidence="1 2">
    <name type="scientific">Paraburkholderia atlantica</name>
    <dbReference type="NCBI Taxonomy" id="2654982"/>
    <lineage>
        <taxon>Bacteria</taxon>
        <taxon>Pseudomonadati</taxon>
        <taxon>Pseudomonadota</taxon>
        <taxon>Betaproteobacteria</taxon>
        <taxon>Burkholderiales</taxon>
        <taxon>Burkholderiaceae</taxon>
        <taxon>Paraburkholderia</taxon>
    </lineage>
</organism>
<reference evidence="1 2" key="2">
    <citation type="journal article" date="2012" name="J. Bacteriol.">
        <title>Genome Sequences of Burkholderia sp. Strains CCGE1002 and H160, Isolated from Legume Nodules in Mexico and Brazil.</title>
        <authorList>
            <person name="Ormeno-Orrillo E."/>
            <person name="Rogel M.A."/>
            <person name="Chueire L.M."/>
            <person name="Tiedje J.M."/>
            <person name="Martinez-Romero E."/>
            <person name="Hungria M."/>
        </authorList>
    </citation>
    <scope>NUCLEOTIDE SEQUENCE [LARGE SCALE GENOMIC DNA]</scope>
    <source>
        <strain evidence="1 2">CCGE1002</strain>
    </source>
</reference>
<accession>D5WMT8</accession>